<accession>A0AAV0YGX5</accession>
<sequence length="148" mass="17408">MEVCSRARLINCDGVKLYLELSPSELVAKMCRKVIVKLYRGTFYNYSELKRDKREDVRREWFNTFKSLVCWDRCNDAKMEDLFHKKCATRLCDILQKARKKASSPPWMGEDTWAVLLDKWRSKEFKDVFQQNKINRSSSIGGAVHMSG</sequence>
<evidence type="ECO:0000313" key="1">
    <source>
        <dbReference type="EMBL" id="CAI8584722.1"/>
    </source>
</evidence>
<proteinExistence type="predicted"/>
<evidence type="ECO:0000313" key="2">
    <source>
        <dbReference type="Proteomes" id="UP001157006"/>
    </source>
</evidence>
<name>A0AAV0YGX5_VICFA</name>
<dbReference type="Proteomes" id="UP001157006">
    <property type="component" value="Unassembled WGS sequence"/>
</dbReference>
<comment type="caution">
    <text evidence="1">The sequence shown here is derived from an EMBL/GenBank/DDBJ whole genome shotgun (WGS) entry which is preliminary data.</text>
</comment>
<keyword evidence="2" id="KW-1185">Reference proteome</keyword>
<reference evidence="1 2" key="1">
    <citation type="submission" date="2023-01" db="EMBL/GenBank/DDBJ databases">
        <authorList>
            <person name="Kreplak J."/>
        </authorList>
    </citation>
    <scope>NUCLEOTIDE SEQUENCE [LARGE SCALE GENOMIC DNA]</scope>
</reference>
<dbReference type="AlphaFoldDB" id="A0AAV0YGX5"/>
<dbReference type="EMBL" id="CATIWC010002238">
    <property type="protein sequence ID" value="CAI8584722.1"/>
    <property type="molecule type" value="Genomic_DNA"/>
</dbReference>
<protein>
    <submittedName>
        <fullName evidence="1">Uncharacterized protein</fullName>
    </submittedName>
</protein>
<gene>
    <name evidence="1" type="ORF">VFH_U089280</name>
</gene>
<organism evidence="1 2">
    <name type="scientific">Vicia faba</name>
    <name type="common">Broad bean</name>
    <name type="synonym">Faba vulgaris</name>
    <dbReference type="NCBI Taxonomy" id="3906"/>
    <lineage>
        <taxon>Eukaryota</taxon>
        <taxon>Viridiplantae</taxon>
        <taxon>Streptophyta</taxon>
        <taxon>Embryophyta</taxon>
        <taxon>Tracheophyta</taxon>
        <taxon>Spermatophyta</taxon>
        <taxon>Magnoliopsida</taxon>
        <taxon>eudicotyledons</taxon>
        <taxon>Gunneridae</taxon>
        <taxon>Pentapetalae</taxon>
        <taxon>rosids</taxon>
        <taxon>fabids</taxon>
        <taxon>Fabales</taxon>
        <taxon>Fabaceae</taxon>
        <taxon>Papilionoideae</taxon>
        <taxon>50 kb inversion clade</taxon>
        <taxon>NPAAA clade</taxon>
        <taxon>Hologalegina</taxon>
        <taxon>IRL clade</taxon>
        <taxon>Fabeae</taxon>
        <taxon>Vicia</taxon>
    </lineage>
</organism>